<evidence type="ECO:0000256" key="2">
    <source>
        <dbReference type="ARBA" id="ARBA00023125"/>
    </source>
</evidence>
<evidence type="ECO:0000259" key="5">
    <source>
        <dbReference type="PROSITE" id="PS50977"/>
    </source>
</evidence>
<dbReference type="PROSITE" id="PS50977">
    <property type="entry name" value="HTH_TETR_2"/>
    <property type="match status" value="1"/>
</dbReference>
<gene>
    <name evidence="6" type="ORF">LPTSP4_01570</name>
</gene>
<dbReference type="AlphaFoldDB" id="A0A2P2DVM6"/>
<proteinExistence type="predicted"/>
<name>A0A2P2DVM6_9LEPT</name>
<dbReference type="GO" id="GO:0045892">
    <property type="term" value="P:negative regulation of DNA-templated transcription"/>
    <property type="evidence" value="ECO:0007669"/>
    <property type="project" value="InterPro"/>
</dbReference>
<dbReference type="EMBL" id="BFBB01000002">
    <property type="protein sequence ID" value="GBF48657.1"/>
    <property type="molecule type" value="Genomic_DNA"/>
</dbReference>
<reference evidence="6 7" key="1">
    <citation type="submission" date="2018-02" db="EMBL/GenBank/DDBJ databases">
        <title>Novel Leptospira species isolated from soil and water in Japan.</title>
        <authorList>
            <person name="Nakao R."/>
            <person name="Masuzawa T."/>
        </authorList>
    </citation>
    <scope>NUCLEOTIDE SEQUENCE [LARGE SCALE GENOMIC DNA]</scope>
    <source>
        <strain evidence="6 7">YH101</strain>
    </source>
</reference>
<keyword evidence="7" id="KW-1185">Reference proteome</keyword>
<dbReference type="InterPro" id="IPR009057">
    <property type="entry name" value="Homeodomain-like_sf"/>
</dbReference>
<feature type="DNA-binding region" description="H-T-H motif" evidence="4">
    <location>
        <begin position="33"/>
        <end position="52"/>
    </location>
</feature>
<evidence type="ECO:0000313" key="6">
    <source>
        <dbReference type="EMBL" id="GBF48657.1"/>
    </source>
</evidence>
<dbReference type="RefSeq" id="WP_108972721.1">
    <property type="nucleotide sequence ID" value="NZ_BFBB01000002.1"/>
</dbReference>
<dbReference type="Proteomes" id="UP000245133">
    <property type="component" value="Unassembled WGS sequence"/>
</dbReference>
<keyword evidence="3" id="KW-0804">Transcription</keyword>
<dbReference type="GO" id="GO:0003677">
    <property type="term" value="F:DNA binding"/>
    <property type="evidence" value="ECO:0007669"/>
    <property type="project" value="UniProtKB-UniRule"/>
</dbReference>
<dbReference type="Pfam" id="PF00440">
    <property type="entry name" value="TetR_N"/>
    <property type="match status" value="1"/>
</dbReference>
<dbReference type="Gene3D" id="1.10.357.10">
    <property type="entry name" value="Tetracycline Repressor, domain 2"/>
    <property type="match status" value="1"/>
</dbReference>
<organism evidence="6 7">
    <name type="scientific">Leptospira ryugenii</name>
    <dbReference type="NCBI Taxonomy" id="1917863"/>
    <lineage>
        <taxon>Bacteria</taxon>
        <taxon>Pseudomonadati</taxon>
        <taxon>Spirochaetota</taxon>
        <taxon>Spirochaetia</taxon>
        <taxon>Leptospirales</taxon>
        <taxon>Leptospiraceae</taxon>
        <taxon>Leptospira</taxon>
    </lineage>
</organism>
<dbReference type="InterPro" id="IPR001647">
    <property type="entry name" value="HTH_TetR"/>
</dbReference>
<dbReference type="SUPFAM" id="SSF48498">
    <property type="entry name" value="Tetracyclin repressor-like, C-terminal domain"/>
    <property type="match status" value="1"/>
</dbReference>
<evidence type="ECO:0000256" key="3">
    <source>
        <dbReference type="ARBA" id="ARBA00023163"/>
    </source>
</evidence>
<sequence length="224" mass="26492">MMKQKREREPLNRQRIIDAGFAYADRFGWERLSMRTLARLLGVEAMSLYKHVKNKEDILDGLSDRILEKIQFPKESLKPKEQLRQLSISKRNLFQSHPWALNVLDSRTQFSLTRLNFLERQFSILRKTGLGPTETYRILLSLESYIYGFVIQESHWNFTQLPKGNASPLFPVEGIPNHELKERFPYFTGFFSDFLEKTKKRSIASILEEEFLWGLDKVLSQFRI</sequence>
<dbReference type="InterPro" id="IPR036271">
    <property type="entry name" value="Tet_transcr_reg_TetR-rel_C_sf"/>
</dbReference>
<protein>
    <submittedName>
        <fullName evidence="6">Probable transcriptional regulator</fullName>
    </submittedName>
</protein>
<dbReference type="Pfam" id="PF02909">
    <property type="entry name" value="TetR_C_1"/>
    <property type="match status" value="1"/>
</dbReference>
<dbReference type="InterPro" id="IPR004111">
    <property type="entry name" value="Repressor_TetR_C"/>
</dbReference>
<dbReference type="OrthoDB" id="166040at2"/>
<evidence type="ECO:0000256" key="1">
    <source>
        <dbReference type="ARBA" id="ARBA00023015"/>
    </source>
</evidence>
<dbReference type="Gene3D" id="1.10.10.60">
    <property type="entry name" value="Homeodomain-like"/>
    <property type="match status" value="1"/>
</dbReference>
<dbReference type="SUPFAM" id="SSF46689">
    <property type="entry name" value="Homeodomain-like"/>
    <property type="match status" value="1"/>
</dbReference>
<evidence type="ECO:0000313" key="7">
    <source>
        <dbReference type="Proteomes" id="UP000245133"/>
    </source>
</evidence>
<keyword evidence="2 4" id="KW-0238">DNA-binding</keyword>
<feature type="domain" description="HTH tetR-type" evidence="5">
    <location>
        <begin position="10"/>
        <end position="70"/>
    </location>
</feature>
<accession>A0A2P2DVM6</accession>
<keyword evidence="1" id="KW-0805">Transcription regulation</keyword>
<evidence type="ECO:0000256" key="4">
    <source>
        <dbReference type="PROSITE-ProRule" id="PRU00335"/>
    </source>
</evidence>
<comment type="caution">
    <text evidence="6">The sequence shown here is derived from an EMBL/GenBank/DDBJ whole genome shotgun (WGS) entry which is preliminary data.</text>
</comment>